<dbReference type="GO" id="GO:0003677">
    <property type="term" value="F:DNA binding"/>
    <property type="evidence" value="ECO:0007669"/>
    <property type="project" value="InterPro"/>
</dbReference>
<evidence type="ECO:0000313" key="3">
    <source>
        <dbReference type="EMBL" id="QJA93668.1"/>
    </source>
</evidence>
<evidence type="ECO:0000313" key="2">
    <source>
        <dbReference type="EMBL" id="QJA81161.1"/>
    </source>
</evidence>
<dbReference type="EMBL" id="MT142449">
    <property type="protein sequence ID" value="QJA81161.1"/>
    <property type="molecule type" value="Genomic_DNA"/>
</dbReference>
<dbReference type="SUPFAM" id="SSF47413">
    <property type="entry name" value="lambda repressor-like DNA-binding domains"/>
    <property type="match status" value="1"/>
</dbReference>
<dbReference type="EMBL" id="MT144262">
    <property type="protein sequence ID" value="QJA51435.1"/>
    <property type="molecule type" value="Genomic_DNA"/>
</dbReference>
<gene>
    <name evidence="2" type="ORF">MM415A00577_0021</name>
    <name evidence="3" type="ORF">MM415B04154_0009</name>
    <name evidence="1" type="ORF">TM448A02118_0012</name>
</gene>
<reference evidence="1" key="1">
    <citation type="submission" date="2020-03" db="EMBL/GenBank/DDBJ databases">
        <title>The deep terrestrial virosphere.</title>
        <authorList>
            <person name="Holmfeldt K."/>
            <person name="Nilsson E."/>
            <person name="Simone D."/>
            <person name="Lopez-Fernandez M."/>
            <person name="Wu X."/>
            <person name="de Brujin I."/>
            <person name="Lundin D."/>
            <person name="Andersson A."/>
            <person name="Bertilsson S."/>
            <person name="Dopson M."/>
        </authorList>
    </citation>
    <scope>NUCLEOTIDE SEQUENCE</scope>
    <source>
        <strain evidence="2">MM415A00577</strain>
        <strain evidence="3">MM415B04154</strain>
        <strain evidence="1">TM448A02118</strain>
    </source>
</reference>
<name>A0A6H1ZVZ3_9ZZZZ</name>
<dbReference type="InterPro" id="IPR010982">
    <property type="entry name" value="Lambda_DNA-bd_dom_sf"/>
</dbReference>
<sequence length="68" mass="7662">MEKKIDKAKRISPLGKRLKGLKITQIDAANAIGIKYQKLNRMLNGYDLMGRNIEKELISICERTEGGS</sequence>
<protein>
    <submittedName>
        <fullName evidence="1">Uncharacterized protein</fullName>
    </submittedName>
</protein>
<dbReference type="AlphaFoldDB" id="A0A6H1ZVZ3"/>
<proteinExistence type="predicted"/>
<accession>A0A6H1ZVZ3</accession>
<organism evidence="1">
    <name type="scientific">viral metagenome</name>
    <dbReference type="NCBI Taxonomy" id="1070528"/>
    <lineage>
        <taxon>unclassified sequences</taxon>
        <taxon>metagenomes</taxon>
        <taxon>organismal metagenomes</taxon>
    </lineage>
</organism>
<dbReference type="EMBL" id="MT143167">
    <property type="protein sequence ID" value="QJA93668.1"/>
    <property type="molecule type" value="Genomic_DNA"/>
</dbReference>
<evidence type="ECO:0000313" key="1">
    <source>
        <dbReference type="EMBL" id="QJA51435.1"/>
    </source>
</evidence>